<evidence type="ECO:0000256" key="2">
    <source>
        <dbReference type="SAM" id="MobiDB-lite"/>
    </source>
</evidence>
<dbReference type="PROSITE" id="PS51471">
    <property type="entry name" value="FE2OG_OXY"/>
    <property type="match status" value="1"/>
</dbReference>
<accession>A0ABM1G771</accession>
<dbReference type="PANTHER" id="PTHR31447:SF5">
    <property type="entry name" value="FE2OG DIOXYGENASE DOMAIN-CONTAINING PROTEIN"/>
    <property type="match status" value="1"/>
</dbReference>
<evidence type="ECO:0000256" key="1">
    <source>
        <dbReference type="ARBA" id="ARBA00007879"/>
    </source>
</evidence>
<reference evidence="4" key="1">
    <citation type="journal article" date="2014" name="Nat. Genet.">
        <title>The genome of the stress-tolerant wild tomato species Solanum pennellii.</title>
        <authorList>
            <person name="Bolger A."/>
            <person name="Scossa F."/>
            <person name="Bolger M.E."/>
            <person name="Lanz C."/>
            <person name="Maumus F."/>
            <person name="Tohge T."/>
            <person name="Quesneville H."/>
            <person name="Alseekh S."/>
            <person name="Sorensen I."/>
            <person name="Lichtenstein G."/>
            <person name="Fich E.A."/>
            <person name="Conte M."/>
            <person name="Keller H."/>
            <person name="Schneeberger K."/>
            <person name="Schwacke R."/>
            <person name="Ofner I."/>
            <person name="Vrebalov J."/>
            <person name="Xu Y."/>
            <person name="Osorio S."/>
            <person name="Aflitos S.A."/>
            <person name="Schijlen E."/>
            <person name="Jimenez-Gomez J.M."/>
            <person name="Ryngajllo M."/>
            <person name="Kimura S."/>
            <person name="Kumar R."/>
            <person name="Koenig D."/>
            <person name="Headland L.R."/>
            <person name="Maloof J.N."/>
            <person name="Sinha N."/>
            <person name="van Ham R.C."/>
            <person name="Lankhorst R.K."/>
            <person name="Mao L."/>
            <person name="Vogel A."/>
            <person name="Arsova B."/>
            <person name="Panstruga R."/>
            <person name="Fei Z."/>
            <person name="Rose J.K."/>
            <person name="Zamir D."/>
            <person name="Carrari F."/>
            <person name="Giovannoni J.J."/>
            <person name="Weigel D."/>
            <person name="Usadel B."/>
            <person name="Fernie A.R."/>
        </authorList>
    </citation>
    <scope>NUCLEOTIDE SEQUENCE [LARGE SCALE GENOMIC DNA]</scope>
    <source>
        <strain evidence="4">cv. LA0716</strain>
    </source>
</reference>
<dbReference type="Proteomes" id="UP000694930">
    <property type="component" value="Chromosome 2"/>
</dbReference>
<dbReference type="Gene3D" id="2.60.120.590">
    <property type="entry name" value="Alpha-ketoglutarate-dependent dioxygenase AlkB-like"/>
    <property type="match status" value="1"/>
</dbReference>
<dbReference type="InterPro" id="IPR005123">
    <property type="entry name" value="Oxoglu/Fe-dep_dioxygenase_dom"/>
</dbReference>
<feature type="region of interest" description="Disordered" evidence="2">
    <location>
        <begin position="635"/>
        <end position="664"/>
    </location>
</feature>
<name>A0ABM1G771_SOLPN</name>
<feature type="region of interest" description="Disordered" evidence="2">
    <location>
        <begin position="295"/>
        <end position="316"/>
    </location>
</feature>
<dbReference type="RefSeq" id="XP_015066935.1">
    <property type="nucleotide sequence ID" value="XM_015211449.2"/>
</dbReference>
<evidence type="ECO:0000313" key="5">
    <source>
        <dbReference type="RefSeq" id="XP_015066935.1"/>
    </source>
</evidence>
<evidence type="ECO:0000313" key="4">
    <source>
        <dbReference type="Proteomes" id="UP000694930"/>
    </source>
</evidence>
<organism evidence="4 5">
    <name type="scientific">Solanum pennellii</name>
    <name type="common">Tomato</name>
    <name type="synonym">Lycopersicon pennellii</name>
    <dbReference type="NCBI Taxonomy" id="28526"/>
    <lineage>
        <taxon>Eukaryota</taxon>
        <taxon>Viridiplantae</taxon>
        <taxon>Streptophyta</taxon>
        <taxon>Embryophyta</taxon>
        <taxon>Tracheophyta</taxon>
        <taxon>Spermatophyta</taxon>
        <taxon>Magnoliopsida</taxon>
        <taxon>eudicotyledons</taxon>
        <taxon>Gunneridae</taxon>
        <taxon>Pentapetalae</taxon>
        <taxon>asterids</taxon>
        <taxon>lamiids</taxon>
        <taxon>Solanales</taxon>
        <taxon>Solanaceae</taxon>
        <taxon>Solanoideae</taxon>
        <taxon>Solaneae</taxon>
        <taxon>Solanum</taxon>
        <taxon>Solanum subgen. Lycopersicon</taxon>
    </lineage>
</organism>
<dbReference type="SUPFAM" id="SSF51197">
    <property type="entry name" value="Clavaminate synthase-like"/>
    <property type="match status" value="1"/>
</dbReference>
<proteinExistence type="inferred from homology"/>
<dbReference type="InterPro" id="IPR027450">
    <property type="entry name" value="AlkB-like"/>
</dbReference>
<evidence type="ECO:0000259" key="3">
    <source>
        <dbReference type="PROSITE" id="PS51471"/>
    </source>
</evidence>
<comment type="similarity">
    <text evidence="1">Belongs to the alkB family.</text>
</comment>
<dbReference type="InterPro" id="IPR037151">
    <property type="entry name" value="AlkB-like_sf"/>
</dbReference>
<dbReference type="GeneID" id="107011800"/>
<protein>
    <submittedName>
        <fullName evidence="5">RNA demethylase ALKBH9B-like isoform X1</fullName>
    </submittedName>
</protein>
<sequence>MLDHHHRSSTTDRFLLDYNADELRIAGEFLANWFPFLSRDFCSSCTHTLSHRIRSLGRREAVGDAEQLKQQENFVVLTPELPDSNACNGNHDNCYSNSLGSWQDCAVLNGSADTNSLGSWKDGAVVQEPFDDALTCRNKSNSYVGGRSLGSLKGYADLNDTADTNSLGSWKDGADVQEPFDEALAPRNKSDNNVGGAVHPLGSWKDYADLNDTADTNSLGSWKDGADVQEPFDEALAHRNKSDSYIGVADRPLGSWKDCADLNDNVDTNSLGSWKDSADVQEPFEAALAPRIKPDNYLGGAGHSSRPVKEASRSKTFRSSRPTAIWRMKMPLADELDAVEISESSICSSQLRNGNGTNKEETSVQGAKPKMELSMEQREHIRFCNVKRKKDFICLERVNGKIVNILDGLELHTGVFSMAEQNRIVKFVEKLEEMGKSGQLKERTYTAPQKWMRGKGRVTIQFGCCYNYATDKKGNSPGILKSETVDPLPDLLKSMVRRLVRWHVLPPDCVPDSCIVNIYDVGDCIPPHIDSHDFVRPFCTVSFLSECNVVFGSNLKTVGPGDFAGAIAIPLPMGSVLVLNGNGADVAKHCVPAVPTKRISITFRRMNESRRPIGCAPEQDLLGLQPLSHEADRYEKSKTYKPWHSKQLRQGPENSWEDEKRIRK</sequence>
<keyword evidence="4" id="KW-1185">Reference proteome</keyword>
<feature type="domain" description="Fe2OG dioxygenase" evidence="3">
    <location>
        <begin position="510"/>
        <end position="607"/>
    </location>
</feature>
<dbReference type="InterPro" id="IPR044842">
    <property type="entry name" value="ALKBH9B/ALKBH10B-like"/>
</dbReference>
<gene>
    <name evidence="5" type="primary">LOC107011800</name>
</gene>
<dbReference type="Pfam" id="PF13532">
    <property type="entry name" value="2OG-FeII_Oxy_2"/>
    <property type="match status" value="1"/>
</dbReference>
<reference evidence="5" key="2">
    <citation type="submission" date="2025-08" db="UniProtKB">
        <authorList>
            <consortium name="RefSeq"/>
        </authorList>
    </citation>
    <scope>IDENTIFICATION</scope>
</reference>
<dbReference type="PANTHER" id="PTHR31447">
    <property type="entry name" value="HYDROXYPROLINE-RICH GLYCOPROTEIN FAMILY PROTEIN-RELATED"/>
    <property type="match status" value="1"/>
</dbReference>